<dbReference type="Pfam" id="PF09650">
    <property type="entry name" value="PHA_gran_rgn"/>
    <property type="match status" value="1"/>
</dbReference>
<sequence>MPDIQISRTHTLGLAAARAQARRWGEKATEKFGVQCDYASGDTEDLLRFSGNGVDGQLRVTASALELQAELGFLAAMFKDKIESKINAQFDELLAQA</sequence>
<reference evidence="1" key="1">
    <citation type="submission" date="2022-09" db="EMBL/GenBank/DDBJ databases">
        <title>The complete genome of Acidovorax sp. 5MLIR.</title>
        <authorList>
            <person name="Liu L."/>
            <person name="Yue J."/>
            <person name="Yang F."/>
            <person name="Yuan J."/>
            <person name="Li L."/>
        </authorList>
    </citation>
    <scope>NUCLEOTIDE SEQUENCE</scope>
    <source>
        <strain evidence="1">5MLIR</strain>
    </source>
</reference>
<dbReference type="RefSeq" id="WP_231041503.1">
    <property type="nucleotide sequence ID" value="NZ_CP106881.1"/>
</dbReference>
<gene>
    <name evidence="1" type="ORF">M9799_09845</name>
</gene>
<dbReference type="EMBL" id="CP106881">
    <property type="protein sequence ID" value="UYG50405.1"/>
    <property type="molecule type" value="Genomic_DNA"/>
</dbReference>
<dbReference type="Proteomes" id="UP001162800">
    <property type="component" value="Chromosome"/>
</dbReference>
<organism evidence="1 2">
    <name type="scientific">Comamonas endophytica</name>
    <dbReference type="NCBI Taxonomy" id="2949090"/>
    <lineage>
        <taxon>Bacteria</taxon>
        <taxon>Pseudomonadati</taxon>
        <taxon>Pseudomonadota</taxon>
        <taxon>Betaproteobacteria</taxon>
        <taxon>Burkholderiales</taxon>
        <taxon>Comamonadaceae</taxon>
        <taxon>Comamonas</taxon>
    </lineage>
</organism>
<keyword evidence="2" id="KW-1185">Reference proteome</keyword>
<name>A0ABY6G5X0_9BURK</name>
<evidence type="ECO:0000313" key="1">
    <source>
        <dbReference type="EMBL" id="UYG50405.1"/>
    </source>
</evidence>
<protein>
    <submittedName>
        <fullName evidence="1">Polyhydroxyalkanoic acid system family protein</fullName>
    </submittedName>
</protein>
<evidence type="ECO:0000313" key="2">
    <source>
        <dbReference type="Proteomes" id="UP001162800"/>
    </source>
</evidence>
<dbReference type="NCBIfam" id="TIGR02610">
    <property type="entry name" value="PHA_gran_rgn"/>
    <property type="match status" value="1"/>
</dbReference>
<dbReference type="InterPro" id="IPR013433">
    <property type="entry name" value="PHA_gran_rgn"/>
</dbReference>
<accession>A0ABY6G5X0</accession>
<proteinExistence type="predicted"/>